<dbReference type="PANTHER" id="PTHR13696">
    <property type="entry name" value="P-LOOP CONTAINING NUCLEOSIDE TRIPHOSPHATE HYDROLASE"/>
    <property type="match status" value="1"/>
</dbReference>
<sequence>MKTIAIVAPVGGAGRSTMTAALASLLAGRGHAVLALECDPRNLLGLHFGLREPVERGLVDAALRPSASDWATAALRSDDDVLLVPWGQVDGLPRDNRGGDSHGHSHGDGDGDGERERECECGGTDDDAEAVATRCLIEQPHWLRALLAQVDLPDDGIVLIDTPAWPALHATQALAAADLALVLAPPEPEVCATLPRMQHALERIGLPYRVVATRVQPARQLHGDVLALLRTRLRERLLPYQVHLDHGLPEALARGENFCRAMPHSQAAHDLQGIAAWLSQWIAASLGAAAQDAGTRR</sequence>
<proteinExistence type="predicted"/>
<dbReference type="AlphaFoldDB" id="A0A5M8B2D0"/>
<evidence type="ECO:0000313" key="2">
    <source>
        <dbReference type="EMBL" id="KAA6128030.1"/>
    </source>
</evidence>
<feature type="compositionally biased region" description="Basic and acidic residues" evidence="1">
    <location>
        <begin position="92"/>
        <end position="120"/>
    </location>
</feature>
<dbReference type="InterPro" id="IPR050678">
    <property type="entry name" value="DNA_Partitioning_ATPase"/>
</dbReference>
<dbReference type="Pfam" id="PF06564">
    <property type="entry name" value="CBP_BcsQ"/>
    <property type="match status" value="2"/>
</dbReference>
<dbReference type="EMBL" id="VWRN01000023">
    <property type="protein sequence ID" value="KAA6128030.1"/>
    <property type="molecule type" value="Genomic_DNA"/>
</dbReference>
<reference evidence="2 3" key="1">
    <citation type="submission" date="2019-09" db="EMBL/GenBank/DDBJ databases">
        <title>Isolation of a novel species in the genus Cupriavidus from patients with sepsis using whole genome sequencing.</title>
        <authorList>
            <person name="Kweon O.J."/>
            <person name="Lee M.-K."/>
        </authorList>
    </citation>
    <scope>NUCLEOTIDE SEQUENCE [LARGE SCALE GENOMIC DNA]</scope>
    <source>
        <strain evidence="2 3">MKL-01</strain>
    </source>
</reference>
<evidence type="ECO:0000313" key="3">
    <source>
        <dbReference type="Proteomes" id="UP000324324"/>
    </source>
</evidence>
<protein>
    <submittedName>
        <fullName evidence="2">Cellulose synthase operon protein YhjQ</fullName>
    </submittedName>
</protein>
<dbReference type="Gene3D" id="3.40.50.300">
    <property type="entry name" value="P-loop containing nucleotide triphosphate hydrolases"/>
    <property type="match status" value="1"/>
</dbReference>
<name>A0A5M8B2D0_9BURK</name>
<dbReference type="RefSeq" id="WP_150082670.1">
    <property type="nucleotide sequence ID" value="NZ_VWRN01000023.1"/>
</dbReference>
<dbReference type="SUPFAM" id="SSF52540">
    <property type="entry name" value="P-loop containing nucleoside triphosphate hydrolases"/>
    <property type="match status" value="1"/>
</dbReference>
<accession>A0A5M8B2D0</accession>
<feature type="region of interest" description="Disordered" evidence="1">
    <location>
        <begin position="92"/>
        <end position="124"/>
    </location>
</feature>
<dbReference type="InterPro" id="IPR017746">
    <property type="entry name" value="Cellulose_synthase_operon_BcsQ"/>
</dbReference>
<comment type="caution">
    <text evidence="2">The sequence shown here is derived from an EMBL/GenBank/DDBJ whole genome shotgun (WGS) entry which is preliminary data.</text>
</comment>
<keyword evidence="3" id="KW-1185">Reference proteome</keyword>
<dbReference type="Proteomes" id="UP000324324">
    <property type="component" value="Unassembled WGS sequence"/>
</dbReference>
<evidence type="ECO:0000256" key="1">
    <source>
        <dbReference type="SAM" id="MobiDB-lite"/>
    </source>
</evidence>
<dbReference type="PANTHER" id="PTHR13696:SF52">
    <property type="entry name" value="PARA FAMILY PROTEIN CT_582"/>
    <property type="match status" value="1"/>
</dbReference>
<organism evidence="2 3">
    <name type="scientific">Cupriavidus cauae</name>
    <dbReference type="NCBI Taxonomy" id="2608999"/>
    <lineage>
        <taxon>Bacteria</taxon>
        <taxon>Pseudomonadati</taxon>
        <taxon>Pseudomonadota</taxon>
        <taxon>Betaproteobacteria</taxon>
        <taxon>Burkholderiales</taxon>
        <taxon>Burkholderiaceae</taxon>
        <taxon>Cupriavidus</taxon>
    </lineage>
</organism>
<gene>
    <name evidence="2" type="ORF">F1599_07600</name>
</gene>
<dbReference type="InterPro" id="IPR027417">
    <property type="entry name" value="P-loop_NTPase"/>
</dbReference>